<evidence type="ECO:0000313" key="2">
    <source>
        <dbReference type="EMBL" id="CAI4008587.1"/>
    </source>
</evidence>
<evidence type="ECO:0000313" key="3">
    <source>
        <dbReference type="EMBL" id="CAL4795899.1"/>
    </source>
</evidence>
<feature type="compositionally biased region" description="Basic residues" evidence="1">
    <location>
        <begin position="225"/>
        <end position="237"/>
    </location>
</feature>
<dbReference type="Gene3D" id="3.30.420.10">
    <property type="entry name" value="Ribonuclease H-like superfamily/Ribonuclease H"/>
    <property type="match status" value="1"/>
</dbReference>
<sequence>MVTKSLKRRNLAVQEEFQDDPNLRDKNLEEEERYPISTEVRKSVEFTYRHLSTSKLLRMMRLSGASSEAIRYAKRWRYGVLARITHDQGGEFEQSFTAVLEQFAIDSDVTAAHAGWQLGAGERHGEILGVVLQAIVDEHSVERYRAMKLALAAATMAKNATITRDGHIPNQRVFGVEVKWPSLLAEEVEVIQAKSTGCAKLMMRGTKSVQKLLQDAGAGKEFRKSVARQRRDQKRKAEKIPEPPVPRTAEPLSAEPEEKSEGYDPSIAEDPVEEGPRHVAPEDVPIEGDEIIEEDGEDGNPSRLDPLRLIREHASREWQGLPPEVMMGASEDGPSNEWVSRYELTLLRQLTGLPICAARLHRAPRKRFIKPPKMVLRSRLTIMIGRDPVDAFVVSENPEEVAANPRHRSSIEWKGMTMFAKAAPEDKRARIYPTYVQGAQGLYEANMTYEERKVFEEIWVEDTRNCLVAEIMALKLKASGKELNPKAFEKDEWVKFKVSEQREWEEWIDNVVIRRIPKEEAVSIPKWKVFKSPFRMVRTNKSGGVLLPLIAKSRLVVPGHLGDSTSREIYVRAPEEGLPAVEPFEGLQTLKSAYGLTEASQYLWLQKRESRGRFWCSRVDDGLLLGSNQDVRFQRLKEQINGLFRIKEWKTVPFTFLGVNLEKQDDTWVDDMSVYIKAIKVPEIQKKKDDIPLDAQELTTFRQLVMRLRWPAQLAAPKLLYEVSLLAQKISKVTHKDFKDALALHGKFRTEVDEGRVALKYPRMNGMPYLVTYFDASFGREPEGRSQLGAIHFLTDEGVIHGPSRAAVVEFTTTKSTRVVRSSMAAESCSLSVAVDRHMYARLILDMMLRGTYEVKPTWRTDCQVRGGSVTDAKSLYDHMSTTGQIPQERQTMLDLLVAKSLLEQEAFRLFWALEEYRKRLRQGQRQRRKTKFKAAAAATNS</sequence>
<reference evidence="2" key="1">
    <citation type="submission" date="2022-10" db="EMBL/GenBank/DDBJ databases">
        <authorList>
            <person name="Chen Y."/>
            <person name="Dougan E. K."/>
            <person name="Chan C."/>
            <person name="Rhodes N."/>
            <person name="Thang M."/>
        </authorList>
    </citation>
    <scope>NUCLEOTIDE SEQUENCE</scope>
</reference>
<evidence type="ECO:0000313" key="4">
    <source>
        <dbReference type="Proteomes" id="UP001152797"/>
    </source>
</evidence>
<gene>
    <name evidence="2" type="ORF">C1SCF055_LOCUS34013</name>
</gene>
<organism evidence="2">
    <name type="scientific">Cladocopium goreaui</name>
    <dbReference type="NCBI Taxonomy" id="2562237"/>
    <lineage>
        <taxon>Eukaryota</taxon>
        <taxon>Sar</taxon>
        <taxon>Alveolata</taxon>
        <taxon>Dinophyceae</taxon>
        <taxon>Suessiales</taxon>
        <taxon>Symbiodiniaceae</taxon>
        <taxon>Cladocopium</taxon>
    </lineage>
</organism>
<dbReference type="InterPro" id="IPR036397">
    <property type="entry name" value="RNaseH_sf"/>
</dbReference>
<dbReference type="AlphaFoldDB" id="A0A9P1DF38"/>
<protein>
    <submittedName>
        <fullName evidence="3">Transposon Ty1-ML2 Gag-Pol polyprotein</fullName>
    </submittedName>
</protein>
<evidence type="ECO:0000256" key="1">
    <source>
        <dbReference type="SAM" id="MobiDB-lite"/>
    </source>
</evidence>
<dbReference type="GO" id="GO:0003676">
    <property type="term" value="F:nucleic acid binding"/>
    <property type="evidence" value="ECO:0007669"/>
    <property type="project" value="InterPro"/>
</dbReference>
<dbReference type="EMBL" id="CAMXCT020004332">
    <property type="protein sequence ID" value="CAL1161962.1"/>
    <property type="molecule type" value="Genomic_DNA"/>
</dbReference>
<keyword evidence="4" id="KW-1185">Reference proteome</keyword>
<dbReference type="EMBL" id="CAMXCT010004332">
    <property type="protein sequence ID" value="CAI4008587.1"/>
    <property type="molecule type" value="Genomic_DNA"/>
</dbReference>
<feature type="region of interest" description="Disordered" evidence="1">
    <location>
        <begin position="220"/>
        <end position="285"/>
    </location>
</feature>
<comment type="caution">
    <text evidence="2">The sequence shown here is derived from an EMBL/GenBank/DDBJ whole genome shotgun (WGS) entry which is preliminary data.</text>
</comment>
<accession>A0A9P1DF38</accession>
<dbReference type="Proteomes" id="UP001152797">
    <property type="component" value="Unassembled WGS sequence"/>
</dbReference>
<reference evidence="3 4" key="2">
    <citation type="submission" date="2024-05" db="EMBL/GenBank/DDBJ databases">
        <authorList>
            <person name="Chen Y."/>
            <person name="Shah S."/>
            <person name="Dougan E. K."/>
            <person name="Thang M."/>
            <person name="Chan C."/>
        </authorList>
    </citation>
    <scope>NUCLEOTIDE SEQUENCE [LARGE SCALE GENOMIC DNA]</scope>
</reference>
<proteinExistence type="predicted"/>
<dbReference type="EMBL" id="CAMXCT030004332">
    <property type="protein sequence ID" value="CAL4795899.1"/>
    <property type="molecule type" value="Genomic_DNA"/>
</dbReference>
<name>A0A9P1DF38_9DINO</name>